<keyword evidence="7" id="KW-1185">Reference proteome</keyword>
<dbReference type="Pfam" id="PF00126">
    <property type="entry name" value="HTH_1"/>
    <property type="match status" value="1"/>
</dbReference>
<keyword evidence="2" id="KW-0805">Transcription regulation</keyword>
<keyword evidence="4" id="KW-0804">Transcription</keyword>
<dbReference type="InterPro" id="IPR036390">
    <property type="entry name" value="WH_DNA-bd_sf"/>
</dbReference>
<evidence type="ECO:0000259" key="5">
    <source>
        <dbReference type="PROSITE" id="PS50931"/>
    </source>
</evidence>
<dbReference type="Gene3D" id="1.10.10.10">
    <property type="entry name" value="Winged helix-like DNA-binding domain superfamily/Winged helix DNA-binding domain"/>
    <property type="match status" value="1"/>
</dbReference>
<dbReference type="OrthoDB" id="570111at2"/>
<sequence>MKPSYAKLQSKLDLQDLETILALQRGRNLAGAAERLKVDASTVFRAIKRIEKDIGEVLFERSRQGYLATELGRELAGYAEQIETRLEEAREAAFNQSSEPSGKLRITLTDTLLHSVLLPVLARFTASYPRIELELVTTNVLANLSQREADIAIRVTSSPPEHLVGIRLGTMRSAIYAGKDYLATQPAGKHYSEMDWIALDDSLPDHPSQQWRRAHYPKLAPRHKASNLLAVGGAVVNGLGVGIVPLAVLREHPQVAMLEGPVPELDIGLWLLAHPDTRYLARMKAMFAFLRTAIVLPA</sequence>
<evidence type="ECO:0000256" key="1">
    <source>
        <dbReference type="ARBA" id="ARBA00009437"/>
    </source>
</evidence>
<accession>A0A1I1I7Q0</accession>
<dbReference type="Pfam" id="PF03466">
    <property type="entry name" value="LysR_substrate"/>
    <property type="match status" value="1"/>
</dbReference>
<name>A0A1I1I7Q0_9BURK</name>
<proteinExistence type="inferred from homology"/>
<dbReference type="SUPFAM" id="SSF46785">
    <property type="entry name" value="Winged helix' DNA-binding domain"/>
    <property type="match status" value="1"/>
</dbReference>
<reference evidence="7" key="1">
    <citation type="submission" date="2016-10" db="EMBL/GenBank/DDBJ databases">
        <authorList>
            <person name="Varghese N."/>
            <person name="Submissions S."/>
        </authorList>
    </citation>
    <scope>NUCLEOTIDE SEQUENCE [LARGE SCALE GENOMIC DNA]</scope>
    <source>
        <strain evidence="7">CGMCC 1.12041</strain>
    </source>
</reference>
<dbReference type="InterPro" id="IPR000847">
    <property type="entry name" value="LysR_HTH_N"/>
</dbReference>
<protein>
    <submittedName>
        <fullName evidence="6">Transcriptional regulator, LysR family</fullName>
    </submittedName>
</protein>
<dbReference type="InterPro" id="IPR050176">
    <property type="entry name" value="LTTR"/>
</dbReference>
<dbReference type="EMBL" id="FOLD01000005">
    <property type="protein sequence ID" value="SFC31832.1"/>
    <property type="molecule type" value="Genomic_DNA"/>
</dbReference>
<comment type="similarity">
    <text evidence="1">Belongs to the LysR transcriptional regulatory family.</text>
</comment>
<evidence type="ECO:0000256" key="2">
    <source>
        <dbReference type="ARBA" id="ARBA00023015"/>
    </source>
</evidence>
<dbReference type="PANTHER" id="PTHR30579:SF3">
    <property type="entry name" value="TRANSCRIPTIONAL REGULATORY PROTEIN"/>
    <property type="match status" value="1"/>
</dbReference>
<keyword evidence="3" id="KW-0238">DNA-binding</keyword>
<dbReference type="STRING" id="1164594.SAMN05216204_105106"/>
<dbReference type="InterPro" id="IPR005119">
    <property type="entry name" value="LysR_subst-bd"/>
</dbReference>
<dbReference type="PANTHER" id="PTHR30579">
    <property type="entry name" value="TRANSCRIPTIONAL REGULATOR"/>
    <property type="match status" value="1"/>
</dbReference>
<feature type="domain" description="HTH lysR-type" evidence="5">
    <location>
        <begin position="12"/>
        <end position="69"/>
    </location>
</feature>
<evidence type="ECO:0000313" key="7">
    <source>
        <dbReference type="Proteomes" id="UP000198639"/>
    </source>
</evidence>
<evidence type="ECO:0000256" key="4">
    <source>
        <dbReference type="ARBA" id="ARBA00023163"/>
    </source>
</evidence>
<evidence type="ECO:0000313" key="6">
    <source>
        <dbReference type="EMBL" id="SFC31832.1"/>
    </source>
</evidence>
<dbReference type="InterPro" id="IPR036388">
    <property type="entry name" value="WH-like_DNA-bd_sf"/>
</dbReference>
<gene>
    <name evidence="6" type="ORF">SAMN05216204_105106</name>
</gene>
<dbReference type="Gene3D" id="3.40.190.290">
    <property type="match status" value="1"/>
</dbReference>
<dbReference type="PROSITE" id="PS50931">
    <property type="entry name" value="HTH_LYSR"/>
    <property type="match status" value="1"/>
</dbReference>
<dbReference type="SUPFAM" id="SSF53850">
    <property type="entry name" value="Periplasmic binding protein-like II"/>
    <property type="match status" value="1"/>
</dbReference>
<evidence type="ECO:0000256" key="3">
    <source>
        <dbReference type="ARBA" id="ARBA00023125"/>
    </source>
</evidence>
<dbReference type="AlphaFoldDB" id="A0A1I1I7Q0"/>
<dbReference type="RefSeq" id="WP_091872708.1">
    <property type="nucleotide sequence ID" value="NZ_FOLD01000005.1"/>
</dbReference>
<dbReference type="Proteomes" id="UP000198639">
    <property type="component" value="Unassembled WGS sequence"/>
</dbReference>
<dbReference type="GO" id="GO:0003677">
    <property type="term" value="F:DNA binding"/>
    <property type="evidence" value="ECO:0007669"/>
    <property type="project" value="UniProtKB-KW"/>
</dbReference>
<organism evidence="6 7">
    <name type="scientific">Massilia yuzhufengensis</name>
    <dbReference type="NCBI Taxonomy" id="1164594"/>
    <lineage>
        <taxon>Bacteria</taxon>
        <taxon>Pseudomonadati</taxon>
        <taxon>Pseudomonadota</taxon>
        <taxon>Betaproteobacteria</taxon>
        <taxon>Burkholderiales</taxon>
        <taxon>Oxalobacteraceae</taxon>
        <taxon>Telluria group</taxon>
        <taxon>Massilia</taxon>
    </lineage>
</organism>
<dbReference type="GO" id="GO:0003700">
    <property type="term" value="F:DNA-binding transcription factor activity"/>
    <property type="evidence" value="ECO:0007669"/>
    <property type="project" value="InterPro"/>
</dbReference>